<sequence length="100" mass="11128">MPTHTQNYPSVLHSEKLSQHSVAELGIEYASYVFIATHTQSYPSVLHSEKLSQHSVARLAIEYASTIKSAKPKKKFGFNSSAKVEYEFCLLTDTECGCSI</sequence>
<name>A0A9N8WQZ6_9GLOM</name>
<dbReference type="EMBL" id="CAJVPQ010000555">
    <property type="protein sequence ID" value="CAG8491814.1"/>
    <property type="molecule type" value="Genomic_DNA"/>
</dbReference>
<feature type="non-terminal residue" evidence="1">
    <location>
        <position position="1"/>
    </location>
</feature>
<keyword evidence="2" id="KW-1185">Reference proteome</keyword>
<comment type="caution">
    <text evidence="1">The sequence shown here is derived from an EMBL/GenBank/DDBJ whole genome shotgun (WGS) entry which is preliminary data.</text>
</comment>
<gene>
    <name evidence="1" type="ORF">FCALED_LOCUS3253</name>
</gene>
<protein>
    <submittedName>
        <fullName evidence="1">8037_t:CDS:1</fullName>
    </submittedName>
</protein>
<reference evidence="1" key="1">
    <citation type="submission" date="2021-06" db="EMBL/GenBank/DDBJ databases">
        <authorList>
            <person name="Kallberg Y."/>
            <person name="Tangrot J."/>
            <person name="Rosling A."/>
        </authorList>
    </citation>
    <scope>NUCLEOTIDE SEQUENCE</scope>
    <source>
        <strain evidence="1">UK204</strain>
    </source>
</reference>
<proteinExistence type="predicted"/>
<accession>A0A9N8WQZ6</accession>
<dbReference type="Proteomes" id="UP000789570">
    <property type="component" value="Unassembled WGS sequence"/>
</dbReference>
<evidence type="ECO:0000313" key="1">
    <source>
        <dbReference type="EMBL" id="CAG8491814.1"/>
    </source>
</evidence>
<dbReference type="AlphaFoldDB" id="A0A9N8WQZ6"/>
<evidence type="ECO:0000313" key="2">
    <source>
        <dbReference type="Proteomes" id="UP000789570"/>
    </source>
</evidence>
<organism evidence="1 2">
    <name type="scientific">Funneliformis caledonium</name>
    <dbReference type="NCBI Taxonomy" id="1117310"/>
    <lineage>
        <taxon>Eukaryota</taxon>
        <taxon>Fungi</taxon>
        <taxon>Fungi incertae sedis</taxon>
        <taxon>Mucoromycota</taxon>
        <taxon>Glomeromycotina</taxon>
        <taxon>Glomeromycetes</taxon>
        <taxon>Glomerales</taxon>
        <taxon>Glomeraceae</taxon>
        <taxon>Funneliformis</taxon>
    </lineage>
</organism>